<dbReference type="SUPFAM" id="SSF56112">
    <property type="entry name" value="Protein kinase-like (PK-like)"/>
    <property type="match status" value="1"/>
</dbReference>
<dbReference type="InterPro" id="IPR011009">
    <property type="entry name" value="Kinase-like_dom_sf"/>
</dbReference>
<comment type="caution">
    <text evidence="2">The sequence shown here is derived from an EMBL/GenBank/DDBJ whole genome shotgun (WGS) entry which is preliminary data.</text>
</comment>
<dbReference type="EMBL" id="JAAGWK010000018">
    <property type="protein sequence ID" value="NEL54857.1"/>
    <property type="molecule type" value="Genomic_DNA"/>
</dbReference>
<organism evidence="2 3">
    <name type="scientific">Goekera deserti</name>
    <dbReference type="NCBI Taxonomy" id="2497753"/>
    <lineage>
        <taxon>Bacteria</taxon>
        <taxon>Bacillati</taxon>
        <taxon>Actinomycetota</taxon>
        <taxon>Actinomycetes</taxon>
        <taxon>Geodermatophilales</taxon>
        <taxon>Geodermatophilaceae</taxon>
        <taxon>Goekera</taxon>
    </lineage>
</organism>
<protein>
    <submittedName>
        <fullName evidence="2">Phosphotransferase</fullName>
    </submittedName>
</protein>
<evidence type="ECO:0000313" key="3">
    <source>
        <dbReference type="Proteomes" id="UP000470470"/>
    </source>
</evidence>
<proteinExistence type="predicted"/>
<keyword evidence="3" id="KW-1185">Reference proteome</keyword>
<evidence type="ECO:0000259" key="1">
    <source>
        <dbReference type="Pfam" id="PF01636"/>
    </source>
</evidence>
<dbReference type="InterPro" id="IPR002575">
    <property type="entry name" value="Aminoglycoside_PTrfase"/>
</dbReference>
<accession>A0A7K3WEM8</accession>
<gene>
    <name evidence="2" type="ORF">G1H19_12680</name>
</gene>
<dbReference type="PANTHER" id="PTHR21310:SF42">
    <property type="entry name" value="BIFUNCTIONAL AAC_APH"/>
    <property type="match status" value="1"/>
</dbReference>
<evidence type="ECO:0000313" key="2">
    <source>
        <dbReference type="EMBL" id="NEL54857.1"/>
    </source>
</evidence>
<dbReference type="AlphaFoldDB" id="A0A7K3WEM8"/>
<name>A0A7K3WEM8_9ACTN</name>
<dbReference type="GO" id="GO:0016740">
    <property type="term" value="F:transferase activity"/>
    <property type="evidence" value="ECO:0007669"/>
    <property type="project" value="UniProtKB-KW"/>
</dbReference>
<dbReference type="InterPro" id="IPR051678">
    <property type="entry name" value="AGP_Transferase"/>
</dbReference>
<dbReference type="PANTHER" id="PTHR21310">
    <property type="entry name" value="AMINOGLYCOSIDE PHOSPHOTRANSFERASE-RELATED-RELATED"/>
    <property type="match status" value="1"/>
</dbReference>
<feature type="domain" description="Aminoglycoside phosphotransferase" evidence="1">
    <location>
        <begin position="38"/>
        <end position="272"/>
    </location>
</feature>
<keyword evidence="2" id="KW-0808">Transferase</keyword>
<dbReference type="InterPro" id="IPR016259">
    <property type="entry name" value="Hygromycin-B_Kinase"/>
</dbReference>
<dbReference type="Gene3D" id="3.90.1200.10">
    <property type="match status" value="1"/>
</dbReference>
<sequence>MTPTPAPSPAWTPERVVDVDRAAALVAAAFPGLAGRPVEPFGEGWDNTVHLVGGEWAFRFPRRASALPGFRRELEVLPRLAPLLPLPVPVPDLVAVDDDPVSPWPFTGSRLLPGSELAELRLPEADRTEAAAALGAFLRALHAPATRDAVDVALPVDPVQRGWPAVRPERARALLDRLTDDGTWPGDPTVHALLTEAGRLDAPAGEPVLAHGDLHVRHVLLDGAGSLTGVIDWGDVCLADPAVDLSVAYAAFTGRARAALLDSYGPMDAERELRARALAVRLSALLADHAAAAGRETLLAEALAGLRRAVDPT</sequence>
<dbReference type="PIRSF" id="PIRSF000707">
    <property type="entry name" value="Hygromycin-B_kinase"/>
    <property type="match status" value="1"/>
</dbReference>
<dbReference type="Gene3D" id="3.30.200.20">
    <property type="entry name" value="Phosphorylase Kinase, domain 1"/>
    <property type="match status" value="1"/>
</dbReference>
<dbReference type="Pfam" id="PF01636">
    <property type="entry name" value="APH"/>
    <property type="match status" value="1"/>
</dbReference>
<dbReference type="Proteomes" id="UP000470470">
    <property type="component" value="Unassembled WGS sequence"/>
</dbReference>
<dbReference type="RefSeq" id="WP_162392976.1">
    <property type="nucleotide sequence ID" value="NZ_JAABOZ010000003.1"/>
</dbReference>
<reference evidence="2 3" key="1">
    <citation type="submission" date="2020-02" db="EMBL/GenBank/DDBJ databases">
        <title>The whole genome sequence of CPCC 205119.</title>
        <authorList>
            <person name="Jiang Z."/>
        </authorList>
    </citation>
    <scope>NUCLEOTIDE SEQUENCE [LARGE SCALE GENOMIC DNA]</scope>
    <source>
        <strain evidence="2 3">CPCC 205119</strain>
    </source>
</reference>